<dbReference type="Proteomes" id="UP000095284">
    <property type="component" value="Unplaced"/>
</dbReference>
<dbReference type="PANTHER" id="PTHR22945">
    <property type="entry name" value="SERPENTINE RECEPTOR, CLASS D DELTA"/>
    <property type="match status" value="1"/>
</dbReference>
<feature type="transmembrane region" description="Helical" evidence="1">
    <location>
        <begin position="190"/>
        <end position="211"/>
    </location>
</feature>
<evidence type="ECO:0000313" key="2">
    <source>
        <dbReference type="EMBL" id="CAD5232831.1"/>
    </source>
</evidence>
<feature type="transmembrane region" description="Helical" evidence="1">
    <location>
        <begin position="127"/>
        <end position="149"/>
    </location>
</feature>
<dbReference type="PANTHER" id="PTHR22945:SF40">
    <property type="entry name" value="SERPENTINE RECEPTOR, CLASS D (DELTA)-RELATED"/>
    <property type="match status" value="1"/>
</dbReference>
<reference evidence="6" key="1">
    <citation type="submission" date="2016-11" db="UniProtKB">
        <authorList>
            <consortium name="WormBaseParasite"/>
        </authorList>
    </citation>
    <scope>IDENTIFICATION</scope>
</reference>
<protein>
    <submittedName>
        <fullName evidence="2">(pine wood nematode) hypothetical protein</fullName>
    </submittedName>
</protein>
<dbReference type="AlphaFoldDB" id="A0A1I7SUT2"/>
<evidence type="ECO:0000313" key="3">
    <source>
        <dbReference type="EMBL" id="CAG9125891.1"/>
    </source>
</evidence>
<organism evidence="4 6">
    <name type="scientific">Bursaphelenchus xylophilus</name>
    <name type="common">Pinewood nematode worm</name>
    <name type="synonym">Aphelenchoides xylophilus</name>
    <dbReference type="NCBI Taxonomy" id="6326"/>
    <lineage>
        <taxon>Eukaryota</taxon>
        <taxon>Metazoa</taxon>
        <taxon>Ecdysozoa</taxon>
        <taxon>Nematoda</taxon>
        <taxon>Chromadorea</taxon>
        <taxon>Rhabditida</taxon>
        <taxon>Tylenchina</taxon>
        <taxon>Tylenchomorpha</taxon>
        <taxon>Aphelenchoidea</taxon>
        <taxon>Aphelenchoididae</taxon>
        <taxon>Bursaphelenchus</taxon>
    </lineage>
</organism>
<gene>
    <name evidence="2" type="ORF">BXYJ_LOCUS12922</name>
</gene>
<keyword evidence="1" id="KW-1133">Transmembrane helix</keyword>
<dbReference type="EMBL" id="CAJFCV020000005">
    <property type="protein sequence ID" value="CAG9125891.1"/>
    <property type="molecule type" value="Genomic_DNA"/>
</dbReference>
<evidence type="ECO:0000313" key="6">
    <source>
        <dbReference type="WBParaSite" id="BXY_1680500.1"/>
    </source>
</evidence>
<feature type="transmembrane region" description="Helical" evidence="1">
    <location>
        <begin position="240"/>
        <end position="264"/>
    </location>
</feature>
<keyword evidence="1" id="KW-0472">Membrane</keyword>
<accession>A0A1I7SUT2</accession>
<dbReference type="Proteomes" id="UP000659654">
    <property type="component" value="Unassembled WGS sequence"/>
</dbReference>
<dbReference type="EMBL" id="CAJFDI010000005">
    <property type="protein sequence ID" value="CAD5232831.1"/>
    <property type="molecule type" value="Genomic_DNA"/>
</dbReference>
<dbReference type="InterPro" id="IPR050920">
    <property type="entry name" value="Nematode_rcpt-like_delta"/>
</dbReference>
<keyword evidence="5" id="KW-1185">Reference proteome</keyword>
<proteinExistence type="predicted"/>
<feature type="transmembrane region" description="Helical" evidence="1">
    <location>
        <begin position="276"/>
        <end position="294"/>
    </location>
</feature>
<sequence>MFLQAYHSNHLIASAVGVVLNTYLMVVISQCTRQATKQVNVILMASTINDLLFSLFELILQHVIYQSDGVMYVLSFGFDKNVGPTLRLVLAYAHYHVLIQVLIMQTAVHCYRYKIISQPRPPASAEFYRVFLLCSIPNTYLSLSFIVALHSGLKKDITEATKNLPQAWKNSDGTNDVIAVVSWTDPQTKFYVLNNLLVVSAMTAVCVYYIYKCYMSVNNTDCLKLSLTTMRMRNQFNRCLIAQTAVIAVLKLVPSLMFSSTFALRLRGVYLGTPTMIGHVWFGAINALIPLLYIDGFRKFTVRLRYERPLRLREYAKRGKR</sequence>
<feature type="transmembrane region" description="Helical" evidence="1">
    <location>
        <begin position="41"/>
        <end position="65"/>
    </location>
</feature>
<dbReference type="OrthoDB" id="10415134at2759"/>
<keyword evidence="1" id="KW-0812">Transmembrane</keyword>
<evidence type="ECO:0000313" key="5">
    <source>
        <dbReference type="Proteomes" id="UP000659654"/>
    </source>
</evidence>
<dbReference type="Pfam" id="PF10326">
    <property type="entry name" value="7TM_GPCR_Str"/>
    <property type="match status" value="1"/>
</dbReference>
<reference evidence="3" key="2">
    <citation type="submission" date="2020-08" db="EMBL/GenBank/DDBJ databases">
        <authorList>
            <person name="Kikuchi T."/>
        </authorList>
    </citation>
    <scope>NUCLEOTIDE SEQUENCE</scope>
    <source>
        <strain evidence="2">Ka4C1</strain>
    </source>
</reference>
<dbReference type="Proteomes" id="UP000582659">
    <property type="component" value="Unassembled WGS sequence"/>
</dbReference>
<dbReference type="InterPro" id="IPR019428">
    <property type="entry name" value="7TM_GPCR_serpentine_rcpt_Str"/>
</dbReference>
<evidence type="ECO:0000256" key="1">
    <source>
        <dbReference type="SAM" id="Phobius"/>
    </source>
</evidence>
<name>A0A1I7SUT2_BURXY</name>
<feature type="transmembrane region" description="Helical" evidence="1">
    <location>
        <begin position="85"/>
        <end position="107"/>
    </location>
</feature>
<feature type="transmembrane region" description="Helical" evidence="1">
    <location>
        <begin position="12"/>
        <end position="29"/>
    </location>
</feature>
<dbReference type="WBParaSite" id="BXY_1680500.1">
    <property type="protein sequence ID" value="BXY_1680500.1"/>
    <property type="gene ID" value="BXY_1680500"/>
</dbReference>
<evidence type="ECO:0000313" key="4">
    <source>
        <dbReference type="Proteomes" id="UP000095284"/>
    </source>
</evidence>